<evidence type="ECO:0000256" key="1">
    <source>
        <dbReference type="SAM" id="MobiDB-lite"/>
    </source>
</evidence>
<reference evidence="2" key="1">
    <citation type="submission" date="2022-08" db="EMBL/GenBank/DDBJ databases">
        <title>Genome sequencing of akame (Lates japonicus).</title>
        <authorList>
            <person name="Hashiguchi Y."/>
            <person name="Takahashi H."/>
        </authorList>
    </citation>
    <scope>NUCLEOTIDE SEQUENCE</scope>
    <source>
        <strain evidence="2">Kochi</strain>
    </source>
</reference>
<protein>
    <submittedName>
        <fullName evidence="2">Phosphatidylinositol 4,5-bisphosphate 3-kinase catalytic subunit gamma isoform</fullName>
    </submittedName>
</protein>
<gene>
    <name evidence="2" type="ORF">AKAME5_002581500</name>
</gene>
<dbReference type="AlphaFoldDB" id="A0AAD3NKB0"/>
<proteinExistence type="predicted"/>
<accession>A0AAD3NKB0</accession>
<evidence type="ECO:0000313" key="3">
    <source>
        <dbReference type="Proteomes" id="UP001279410"/>
    </source>
</evidence>
<name>A0AAD3NKB0_LATJO</name>
<dbReference type="EMBL" id="BRZM01002257">
    <property type="protein sequence ID" value="GLD74486.1"/>
    <property type="molecule type" value="Genomic_DNA"/>
</dbReference>
<evidence type="ECO:0000313" key="2">
    <source>
        <dbReference type="EMBL" id="GLD74486.1"/>
    </source>
</evidence>
<keyword evidence="3" id="KW-1185">Reference proteome</keyword>
<feature type="region of interest" description="Disordered" evidence="1">
    <location>
        <begin position="1"/>
        <end position="22"/>
    </location>
</feature>
<comment type="caution">
    <text evidence="2">The sequence shown here is derived from an EMBL/GenBank/DDBJ whole genome shotgun (WGS) entry which is preliminary data.</text>
</comment>
<dbReference type="Proteomes" id="UP001279410">
    <property type="component" value="Unassembled WGS sequence"/>
</dbReference>
<sequence>MSVLFQKPSEGVGRSAGAAPNPQTESLQYQRYLNYLIGFSALPCTLIWWSVEATSDAKLKKPGQYSRRKPRWRVHPPHVEDARERVRRAAAALSDKLTSAADKASLWPSPPFGQVLYVVLPKSAASAGDGLSKLLGSVRWETGRCLAFCRLLGAAVLGTAGSAPMAVRKLETLEDDECVDIFCSLYRQSSLSPTMTVPCEIAQSMHYQQRYAVPAEAHPRGCGEAMLQDYRKQADPTTLSKDPIGIIFKDGDDSQTGYAHPAGDLQHRVKHRGMIEIVKDATTIANIQQSCRSTGRF</sequence>
<organism evidence="2 3">
    <name type="scientific">Lates japonicus</name>
    <name type="common">Japanese lates</name>
    <dbReference type="NCBI Taxonomy" id="270547"/>
    <lineage>
        <taxon>Eukaryota</taxon>
        <taxon>Metazoa</taxon>
        <taxon>Chordata</taxon>
        <taxon>Craniata</taxon>
        <taxon>Vertebrata</taxon>
        <taxon>Euteleostomi</taxon>
        <taxon>Actinopterygii</taxon>
        <taxon>Neopterygii</taxon>
        <taxon>Teleostei</taxon>
        <taxon>Neoteleostei</taxon>
        <taxon>Acanthomorphata</taxon>
        <taxon>Carangaria</taxon>
        <taxon>Carangaria incertae sedis</taxon>
        <taxon>Centropomidae</taxon>
        <taxon>Lates</taxon>
    </lineage>
</organism>